<protein>
    <submittedName>
        <fullName evidence="3">Competence protein CoiA</fullName>
    </submittedName>
</protein>
<evidence type="ECO:0000259" key="1">
    <source>
        <dbReference type="Pfam" id="PF06054"/>
    </source>
</evidence>
<feature type="domain" description="Competence protein CoiA-like N-terminal" evidence="2">
    <location>
        <begin position="13"/>
        <end position="53"/>
    </location>
</feature>
<dbReference type="Pfam" id="PF25164">
    <property type="entry name" value="CoiA_N"/>
    <property type="match status" value="1"/>
</dbReference>
<evidence type="ECO:0000313" key="3">
    <source>
        <dbReference type="EMBL" id="MBB5175849.1"/>
    </source>
</evidence>
<accession>A0A9Q2CYJ7</accession>
<gene>
    <name evidence="3" type="ORF">HNQ45_000724</name>
</gene>
<reference evidence="3 4" key="1">
    <citation type="submission" date="2020-08" db="EMBL/GenBank/DDBJ databases">
        <title>Genomic Encyclopedia of Type Strains, Phase IV (KMG-IV): sequencing the most valuable type-strain genomes for metagenomic binning, comparative biology and taxonomic classification.</title>
        <authorList>
            <person name="Goeker M."/>
        </authorList>
    </citation>
    <scope>NUCLEOTIDE SEQUENCE [LARGE SCALE GENOMIC DNA]</scope>
    <source>
        <strain evidence="3 4">DSM 19163</strain>
    </source>
</reference>
<dbReference type="Pfam" id="PF06054">
    <property type="entry name" value="CoiA_nuc"/>
    <property type="match status" value="1"/>
</dbReference>
<feature type="domain" description="Competence protein CoiA nuclease-like" evidence="1">
    <location>
        <begin position="60"/>
        <end position="158"/>
    </location>
</feature>
<sequence>MLIAIDRNGNEVDAKDAKRNEKYFCPVCNSEVQLKRGDIKKEHFSHVSIHMCERHLYRKESETHLMLKHELYFKFGEAFNVKMECYLENIQQIPDLLVDDNHAVEIQLSKVSPSIILNRTRGYEKEGIDVTWLLKEEDLNIKAHTIQLTQFHYAVMKDFIIYTVNNDLEISRYVLTDNLRNNQWLFKIERIHYTDIFNHYCPLFFTKLRSRNDILKEIKSEREKRSYLNKTIGYLYQLSLSEDNLPKILYYSTPSERFINNNSLEWKLYLYYAVKTNSYNYHEFLKLLSFRKMNHMTNHYVAKGLLKDFKQLFRFTN</sequence>
<organism evidence="3 4">
    <name type="scientific">Nosocomiicoccus ampullae</name>
    <dbReference type="NCBI Taxonomy" id="489910"/>
    <lineage>
        <taxon>Bacteria</taxon>
        <taxon>Bacillati</taxon>
        <taxon>Bacillota</taxon>
        <taxon>Bacilli</taxon>
        <taxon>Bacillales</taxon>
        <taxon>Staphylococcaceae</taxon>
        <taxon>Nosocomiicoccus</taxon>
    </lineage>
</organism>
<dbReference type="InterPro" id="IPR010330">
    <property type="entry name" value="CoiA_nuc"/>
</dbReference>
<dbReference type="InterPro" id="IPR057253">
    <property type="entry name" value="CoiA-like_N"/>
</dbReference>
<dbReference type="AlphaFoldDB" id="A0A9Q2CYJ7"/>
<dbReference type="EMBL" id="JACHHF010000003">
    <property type="protein sequence ID" value="MBB5175849.1"/>
    <property type="molecule type" value="Genomic_DNA"/>
</dbReference>
<evidence type="ECO:0000313" key="4">
    <source>
        <dbReference type="Proteomes" id="UP000579136"/>
    </source>
</evidence>
<proteinExistence type="predicted"/>
<name>A0A9Q2CYJ7_9STAP</name>
<evidence type="ECO:0000259" key="2">
    <source>
        <dbReference type="Pfam" id="PF25164"/>
    </source>
</evidence>
<dbReference type="RefSeq" id="WP_183673516.1">
    <property type="nucleotide sequence ID" value="NZ_CBCRYX010000002.1"/>
</dbReference>
<keyword evidence="4" id="KW-1185">Reference proteome</keyword>
<comment type="caution">
    <text evidence="3">The sequence shown here is derived from an EMBL/GenBank/DDBJ whole genome shotgun (WGS) entry which is preliminary data.</text>
</comment>
<dbReference type="Proteomes" id="UP000579136">
    <property type="component" value="Unassembled WGS sequence"/>
</dbReference>